<dbReference type="Proteomes" id="UP000282674">
    <property type="component" value="Unassembled WGS sequence"/>
</dbReference>
<name>A0A3M2LI09_9ACTN</name>
<accession>A0A3M2LI09</accession>
<keyword evidence="1" id="KW-0812">Transmembrane</keyword>
<keyword evidence="2" id="KW-0732">Signal</keyword>
<protein>
    <submittedName>
        <fullName evidence="3">ABC transporter permease</fullName>
    </submittedName>
</protein>
<dbReference type="EMBL" id="RFFG01000137">
    <property type="protein sequence ID" value="RMI36420.1"/>
    <property type="molecule type" value="Genomic_DNA"/>
</dbReference>
<evidence type="ECO:0000313" key="3">
    <source>
        <dbReference type="EMBL" id="RMI36420.1"/>
    </source>
</evidence>
<evidence type="ECO:0000313" key="4">
    <source>
        <dbReference type="Proteomes" id="UP000282674"/>
    </source>
</evidence>
<keyword evidence="4" id="KW-1185">Reference proteome</keyword>
<feature type="transmembrane region" description="Helical" evidence="1">
    <location>
        <begin position="102"/>
        <end position="128"/>
    </location>
</feature>
<evidence type="ECO:0000256" key="1">
    <source>
        <dbReference type="SAM" id="Phobius"/>
    </source>
</evidence>
<feature type="chain" id="PRO_5038618412" evidence="2">
    <location>
        <begin position="35"/>
        <end position="256"/>
    </location>
</feature>
<organism evidence="3 4">
    <name type="scientific">Actinomadura harenae</name>
    <dbReference type="NCBI Taxonomy" id="2483351"/>
    <lineage>
        <taxon>Bacteria</taxon>
        <taxon>Bacillati</taxon>
        <taxon>Actinomycetota</taxon>
        <taxon>Actinomycetes</taxon>
        <taxon>Streptosporangiales</taxon>
        <taxon>Thermomonosporaceae</taxon>
        <taxon>Actinomadura</taxon>
    </lineage>
</organism>
<feature type="transmembrane region" description="Helical" evidence="1">
    <location>
        <begin position="180"/>
        <end position="201"/>
    </location>
</feature>
<feature type="transmembrane region" description="Helical" evidence="1">
    <location>
        <begin position="148"/>
        <end position="173"/>
    </location>
</feature>
<comment type="caution">
    <text evidence="3">The sequence shown here is derived from an EMBL/GenBank/DDBJ whole genome shotgun (WGS) entry which is preliminary data.</text>
</comment>
<dbReference type="RefSeq" id="WP_122199434.1">
    <property type="nucleotide sequence ID" value="NZ_JBHSKC010000011.1"/>
</dbReference>
<sequence length="256" mass="25393">MMRGAMASEWLKLRSVNSMRVTLPLACAASFVLAVAPFASDPARSAMSAAQLARYDAAGYCYSGGFLIVVLAVGVLGTLSATSEYGSGLIGTTFLAVPRRRAVLAAKAAVVGGAALLVGLVLSLATFLTAQRMLAGKHLAVGLGDPGAARAVAGAGAFLAVTALAGLAIGIVLRRATAATAAFLGLYVGANLVTGALGGAADAAGRWTPLQILKGLTSTRGASAALPGPTAAALECLAYLVVLLGLAALVIGRRDV</sequence>
<feature type="transmembrane region" description="Helical" evidence="1">
    <location>
        <begin position="231"/>
        <end position="251"/>
    </location>
</feature>
<keyword evidence="1" id="KW-0472">Membrane</keyword>
<keyword evidence="1" id="KW-1133">Transmembrane helix</keyword>
<dbReference type="AlphaFoldDB" id="A0A3M2LI09"/>
<proteinExistence type="predicted"/>
<gene>
    <name evidence="3" type="ORF">EBO15_38675</name>
</gene>
<dbReference type="OrthoDB" id="3297477at2"/>
<evidence type="ECO:0000256" key="2">
    <source>
        <dbReference type="SAM" id="SignalP"/>
    </source>
</evidence>
<reference evidence="3 4" key="1">
    <citation type="submission" date="2018-10" db="EMBL/GenBank/DDBJ databases">
        <title>Isolation from soil.</title>
        <authorList>
            <person name="Hu J."/>
        </authorList>
    </citation>
    <scope>NUCLEOTIDE SEQUENCE [LARGE SCALE GENOMIC DNA]</scope>
    <source>
        <strain evidence="3 4">NEAU-Ht49</strain>
    </source>
</reference>
<dbReference type="Pfam" id="PF12730">
    <property type="entry name" value="ABC2_membrane_4"/>
    <property type="match status" value="1"/>
</dbReference>
<feature type="transmembrane region" description="Helical" evidence="1">
    <location>
        <begin position="62"/>
        <end position="81"/>
    </location>
</feature>
<feature type="signal peptide" evidence="2">
    <location>
        <begin position="1"/>
        <end position="34"/>
    </location>
</feature>